<evidence type="ECO:0000313" key="3">
    <source>
        <dbReference type="Proteomes" id="UP001321543"/>
    </source>
</evidence>
<dbReference type="EMBL" id="AP027728">
    <property type="protein sequence ID" value="BDZ38540.1"/>
    <property type="molecule type" value="Genomic_DNA"/>
</dbReference>
<evidence type="ECO:0000313" key="2">
    <source>
        <dbReference type="EMBL" id="BDZ38540.1"/>
    </source>
</evidence>
<keyword evidence="1" id="KW-0812">Transmembrane</keyword>
<feature type="transmembrane region" description="Helical" evidence="1">
    <location>
        <begin position="5"/>
        <end position="24"/>
    </location>
</feature>
<keyword evidence="1" id="KW-0472">Membrane</keyword>
<dbReference type="Proteomes" id="UP001321543">
    <property type="component" value="Chromosome"/>
</dbReference>
<evidence type="ECO:0000256" key="1">
    <source>
        <dbReference type="SAM" id="Phobius"/>
    </source>
</evidence>
<keyword evidence="1" id="KW-1133">Transmembrane helix</keyword>
<feature type="transmembrane region" description="Helical" evidence="1">
    <location>
        <begin position="30"/>
        <end position="47"/>
    </location>
</feature>
<reference evidence="3" key="1">
    <citation type="journal article" date="2019" name="Int. J. Syst. Evol. Microbiol.">
        <title>The Global Catalogue of Microorganisms (GCM) 10K type strain sequencing project: providing services to taxonomists for standard genome sequencing and annotation.</title>
        <authorList>
            <consortium name="The Broad Institute Genomics Platform"/>
            <consortium name="The Broad Institute Genome Sequencing Center for Infectious Disease"/>
            <person name="Wu L."/>
            <person name="Ma J."/>
        </authorList>
    </citation>
    <scope>NUCLEOTIDE SEQUENCE [LARGE SCALE GENOMIC DNA]</scope>
    <source>
        <strain evidence="3">NBRC 106310</strain>
    </source>
</reference>
<name>A0ABM8FS87_9MICO</name>
<accession>A0ABM8FS87</accession>
<dbReference type="RefSeq" id="WP_286302383.1">
    <property type="nucleotide sequence ID" value="NZ_AP027728.1"/>
</dbReference>
<organism evidence="2 3">
    <name type="scientific">Microbacterium suwonense</name>
    <dbReference type="NCBI Taxonomy" id="683047"/>
    <lineage>
        <taxon>Bacteria</taxon>
        <taxon>Bacillati</taxon>
        <taxon>Actinomycetota</taxon>
        <taxon>Actinomycetes</taxon>
        <taxon>Micrococcales</taxon>
        <taxon>Microbacteriaceae</taxon>
        <taxon>Microbacterium</taxon>
    </lineage>
</organism>
<gene>
    <name evidence="2" type="ORF">GCM10025863_11540</name>
</gene>
<protein>
    <submittedName>
        <fullName evidence="2">Uncharacterized protein</fullName>
    </submittedName>
</protein>
<sequence>MVDFIVFMVLFLGGFYLFGISWSLPTAQGVVFSAGIVLVSLALAYVMRQRGSATRRTDNWNQRGDK</sequence>
<proteinExistence type="predicted"/>
<keyword evidence="3" id="KW-1185">Reference proteome</keyword>